<dbReference type="Gene3D" id="3.40.190.10">
    <property type="entry name" value="Periplasmic binding protein-like II"/>
    <property type="match status" value="2"/>
</dbReference>
<dbReference type="RefSeq" id="WP_343957549.1">
    <property type="nucleotide sequence ID" value="NZ_BAAAKZ010000002.1"/>
</dbReference>
<dbReference type="InterPro" id="IPR006311">
    <property type="entry name" value="TAT_signal"/>
</dbReference>
<evidence type="ECO:0000313" key="8">
    <source>
        <dbReference type="Proteomes" id="UP001597181"/>
    </source>
</evidence>
<proteinExistence type="inferred from homology"/>
<evidence type="ECO:0000256" key="4">
    <source>
        <dbReference type="ARBA" id="ARBA00022729"/>
    </source>
</evidence>
<keyword evidence="3" id="KW-0813">Transport</keyword>
<comment type="similarity">
    <text evidence="2">Belongs to the bacterial solute-binding protein 1 family.</text>
</comment>
<dbReference type="PANTHER" id="PTHR43649:SF31">
    <property type="entry name" value="SN-GLYCEROL-3-PHOSPHATE-BINDING PERIPLASMIC PROTEIN UGPB"/>
    <property type="match status" value="1"/>
</dbReference>
<sequence>MYTPRFTTSRRVLTAAAGATVLALSLGACAATPGGPAERPSQGSDTTGDAKNPFGVAAGSTVDAVIFDNANNVAFFDTVTPTMQELHEVDLKVTPSTQIAQQVQPRFVAGTPPDLLHSAGSGSIPVASMLGDIEDLTSVTNAMNLNGEPIADTLYPGVLDLAKYDGKLAAVNYSLNVHAMWYSKSMFDKYGWEAPKTWDEAMELGAAAKKEGKYLFTWGKEGSAYYLSLAIDSAVKEGGRDVLASLANLEADSWSQPEVQQSFAALKEIVDAGYFIPGGAGTQFKAAQAQWSLKQEALMYPTGSWIEGEMGDEIADGFEMVGAPAPTITTESALPYEAMRFAGGNRFVVPSDAANAAGAKETLRVMLSPDAAAEFSRINKSLTIVKDTVPADGFGSTSLVSARDLLDTAGENAFAWDFTDAYPFGDDKTRIWNDFLSGSIDVDTLTSEMQKLSDKIREDDSIVKIKVGK</sequence>
<keyword evidence="4 6" id="KW-0732">Signal</keyword>
<evidence type="ECO:0000313" key="7">
    <source>
        <dbReference type="EMBL" id="MFD1201790.1"/>
    </source>
</evidence>
<reference evidence="8" key="1">
    <citation type="journal article" date="2019" name="Int. J. Syst. Evol. Microbiol.">
        <title>The Global Catalogue of Microorganisms (GCM) 10K type strain sequencing project: providing services to taxonomists for standard genome sequencing and annotation.</title>
        <authorList>
            <consortium name="The Broad Institute Genomics Platform"/>
            <consortium name="The Broad Institute Genome Sequencing Center for Infectious Disease"/>
            <person name="Wu L."/>
            <person name="Ma J."/>
        </authorList>
    </citation>
    <scope>NUCLEOTIDE SEQUENCE [LARGE SCALE GENOMIC DNA]</scope>
    <source>
        <strain evidence="8">CCUG 50213</strain>
    </source>
</reference>
<evidence type="ECO:0000256" key="2">
    <source>
        <dbReference type="ARBA" id="ARBA00008520"/>
    </source>
</evidence>
<organism evidence="7 8">
    <name type="scientific">Leucobacter albus</name>
    <dbReference type="NCBI Taxonomy" id="272210"/>
    <lineage>
        <taxon>Bacteria</taxon>
        <taxon>Bacillati</taxon>
        <taxon>Actinomycetota</taxon>
        <taxon>Actinomycetes</taxon>
        <taxon>Micrococcales</taxon>
        <taxon>Microbacteriaceae</taxon>
        <taxon>Leucobacter</taxon>
    </lineage>
</organism>
<comment type="subcellular location">
    <subcellularLocation>
        <location evidence="1">Cell envelope</location>
    </subcellularLocation>
</comment>
<name>A0ABW3TM72_9MICO</name>
<feature type="chain" id="PRO_5047462448" evidence="6">
    <location>
        <begin position="31"/>
        <end position="469"/>
    </location>
</feature>
<dbReference type="Pfam" id="PF01547">
    <property type="entry name" value="SBP_bac_1"/>
    <property type="match status" value="1"/>
</dbReference>
<feature type="region of interest" description="Disordered" evidence="5">
    <location>
        <begin position="32"/>
        <end position="52"/>
    </location>
</feature>
<gene>
    <name evidence="7" type="primary">ngcE</name>
    <name evidence="7" type="ORF">ACFQ3U_07785</name>
</gene>
<keyword evidence="8" id="KW-1185">Reference proteome</keyword>
<dbReference type="InterPro" id="IPR022386">
    <property type="entry name" value="Chitin_NgcE"/>
</dbReference>
<dbReference type="NCBIfam" id="TIGR03851">
    <property type="entry name" value="chitin_NgcE"/>
    <property type="match status" value="1"/>
</dbReference>
<dbReference type="SUPFAM" id="SSF53850">
    <property type="entry name" value="Periplasmic binding protein-like II"/>
    <property type="match status" value="1"/>
</dbReference>
<evidence type="ECO:0000256" key="6">
    <source>
        <dbReference type="SAM" id="SignalP"/>
    </source>
</evidence>
<dbReference type="PROSITE" id="PS51318">
    <property type="entry name" value="TAT"/>
    <property type="match status" value="1"/>
</dbReference>
<protein>
    <submittedName>
        <fullName evidence="7">N-acetylglucosamine/diacetylchitobiose ABC transporter substrate-binding protein</fullName>
    </submittedName>
</protein>
<dbReference type="Proteomes" id="UP001597181">
    <property type="component" value="Unassembled WGS sequence"/>
</dbReference>
<dbReference type="EMBL" id="JBHTLY010000002">
    <property type="protein sequence ID" value="MFD1201790.1"/>
    <property type="molecule type" value="Genomic_DNA"/>
</dbReference>
<dbReference type="PANTHER" id="PTHR43649">
    <property type="entry name" value="ARABINOSE-BINDING PROTEIN-RELATED"/>
    <property type="match status" value="1"/>
</dbReference>
<dbReference type="PROSITE" id="PS51257">
    <property type="entry name" value="PROKAR_LIPOPROTEIN"/>
    <property type="match status" value="1"/>
</dbReference>
<dbReference type="InterPro" id="IPR050490">
    <property type="entry name" value="Bact_solute-bd_prot1"/>
</dbReference>
<feature type="signal peptide" evidence="6">
    <location>
        <begin position="1"/>
        <end position="30"/>
    </location>
</feature>
<dbReference type="InterPro" id="IPR006059">
    <property type="entry name" value="SBP"/>
</dbReference>
<evidence type="ECO:0000256" key="5">
    <source>
        <dbReference type="SAM" id="MobiDB-lite"/>
    </source>
</evidence>
<comment type="caution">
    <text evidence="7">The sequence shown here is derived from an EMBL/GenBank/DDBJ whole genome shotgun (WGS) entry which is preliminary data.</text>
</comment>
<evidence type="ECO:0000256" key="1">
    <source>
        <dbReference type="ARBA" id="ARBA00004196"/>
    </source>
</evidence>
<evidence type="ECO:0000256" key="3">
    <source>
        <dbReference type="ARBA" id="ARBA00022448"/>
    </source>
</evidence>
<accession>A0ABW3TM72</accession>